<name>A0AAP3DCR2_BRELA</name>
<evidence type="ECO:0000256" key="2">
    <source>
        <dbReference type="ARBA" id="ARBA00023125"/>
    </source>
</evidence>
<dbReference type="PANTHER" id="PTHR38600">
    <property type="entry name" value="TRANSCRIPTIONAL REGULATORY PROTEIN"/>
    <property type="match status" value="1"/>
</dbReference>
<dbReference type="Pfam" id="PF08279">
    <property type="entry name" value="HTH_11"/>
    <property type="match status" value="1"/>
</dbReference>
<evidence type="ECO:0000256" key="3">
    <source>
        <dbReference type="ARBA" id="ARBA00023163"/>
    </source>
</evidence>
<keyword evidence="3" id="KW-0804">Transcription</keyword>
<sequence length="225" mass="25810">MNRHAARLREQSTRKEILLFLKKRGSVSVQEISEHLGVTRMSVRKHLYALEKGSYIQSSILRQHVGRPTFSYRLTVLSEELFPNEYDNLAMELIKEINDMFGESLVTSLFVRRMEKIEQKYREAMSGQSFKERVATLAKFQDHEGYMVKLEKNQDGTYLFDEANCPVVEVAIRNRQACKCEVALFAALLDADVERTECIADGNVRCRYLIKERGKASGTEGDGSN</sequence>
<evidence type="ECO:0000313" key="6">
    <source>
        <dbReference type="Proteomes" id="UP001077662"/>
    </source>
</evidence>
<dbReference type="InterPro" id="IPR036390">
    <property type="entry name" value="WH_DNA-bd_sf"/>
</dbReference>
<dbReference type="AlphaFoldDB" id="A0AAP3DCR2"/>
<evidence type="ECO:0000259" key="4">
    <source>
        <dbReference type="PROSITE" id="PS51000"/>
    </source>
</evidence>
<dbReference type="InterPro" id="IPR041359">
    <property type="entry name" value="MetOD1"/>
</dbReference>
<dbReference type="GO" id="GO:0003700">
    <property type="term" value="F:DNA-binding transcription factor activity"/>
    <property type="evidence" value="ECO:0007669"/>
    <property type="project" value="InterPro"/>
</dbReference>
<reference evidence="5" key="1">
    <citation type="submission" date="2022-09" db="EMBL/GenBank/DDBJ databases">
        <title>Genome analysis and characterization of larvicidal activity of Brevibacillus strains.</title>
        <authorList>
            <person name="Patrusheva E.V."/>
            <person name="Izotova A.O."/>
            <person name="Toshchakov S.V."/>
            <person name="Sineoky S.P."/>
        </authorList>
    </citation>
    <scope>NUCLEOTIDE SEQUENCE</scope>
    <source>
        <strain evidence="5">VKPM_B-13247</strain>
    </source>
</reference>
<dbReference type="GO" id="GO:0003677">
    <property type="term" value="F:DNA binding"/>
    <property type="evidence" value="ECO:0007669"/>
    <property type="project" value="UniProtKB-KW"/>
</dbReference>
<dbReference type="Proteomes" id="UP001077662">
    <property type="component" value="Unassembled WGS sequence"/>
</dbReference>
<feature type="domain" description="HTH deoR-type" evidence="4">
    <location>
        <begin position="10"/>
        <end position="69"/>
    </location>
</feature>
<dbReference type="PANTHER" id="PTHR38600:SF2">
    <property type="entry name" value="SLL0088 PROTEIN"/>
    <property type="match status" value="1"/>
</dbReference>
<dbReference type="RefSeq" id="WP_258432734.1">
    <property type="nucleotide sequence ID" value="NZ_JANSGW010000002.1"/>
</dbReference>
<dbReference type="EMBL" id="JAPTNE010000002">
    <property type="protein sequence ID" value="MCZ0805648.1"/>
    <property type="molecule type" value="Genomic_DNA"/>
</dbReference>
<dbReference type="PROSITE" id="PS51000">
    <property type="entry name" value="HTH_DEOR_2"/>
    <property type="match status" value="1"/>
</dbReference>
<dbReference type="Pfam" id="PF18546">
    <property type="entry name" value="MetOD1"/>
    <property type="match status" value="1"/>
</dbReference>
<accession>A0AAP3DCR2</accession>
<proteinExistence type="predicted"/>
<dbReference type="SUPFAM" id="SSF46785">
    <property type="entry name" value="Winged helix' DNA-binding domain"/>
    <property type="match status" value="1"/>
</dbReference>
<protein>
    <submittedName>
        <fullName evidence="5">Transcriptional regulator</fullName>
    </submittedName>
</protein>
<dbReference type="InterPro" id="IPR036388">
    <property type="entry name" value="WH-like_DNA-bd_sf"/>
</dbReference>
<dbReference type="CDD" id="cd00090">
    <property type="entry name" value="HTH_ARSR"/>
    <property type="match status" value="1"/>
</dbReference>
<gene>
    <name evidence="5" type="ORF">O0554_01770</name>
</gene>
<comment type="caution">
    <text evidence="5">The sequence shown here is derived from an EMBL/GenBank/DDBJ whole genome shotgun (WGS) entry which is preliminary data.</text>
</comment>
<dbReference type="Gene3D" id="1.10.10.10">
    <property type="entry name" value="Winged helix-like DNA-binding domain superfamily/Winged helix DNA-binding domain"/>
    <property type="match status" value="1"/>
</dbReference>
<organism evidence="5 6">
    <name type="scientific">Brevibacillus laterosporus</name>
    <name type="common">Bacillus laterosporus</name>
    <dbReference type="NCBI Taxonomy" id="1465"/>
    <lineage>
        <taxon>Bacteria</taxon>
        <taxon>Bacillati</taxon>
        <taxon>Bacillota</taxon>
        <taxon>Bacilli</taxon>
        <taxon>Bacillales</taxon>
        <taxon>Paenibacillaceae</taxon>
        <taxon>Brevibacillus</taxon>
    </lineage>
</organism>
<evidence type="ECO:0000313" key="5">
    <source>
        <dbReference type="EMBL" id="MCZ0805648.1"/>
    </source>
</evidence>
<evidence type="ECO:0000256" key="1">
    <source>
        <dbReference type="ARBA" id="ARBA00023015"/>
    </source>
</evidence>
<dbReference type="InterPro" id="IPR001034">
    <property type="entry name" value="DeoR_HTH"/>
</dbReference>
<keyword evidence="1" id="KW-0805">Transcription regulation</keyword>
<keyword evidence="2" id="KW-0238">DNA-binding</keyword>
<dbReference type="InterPro" id="IPR013196">
    <property type="entry name" value="HTH_11"/>
</dbReference>
<dbReference type="InterPro" id="IPR011991">
    <property type="entry name" value="ArsR-like_HTH"/>
</dbReference>